<dbReference type="Pfam" id="PF00512">
    <property type="entry name" value="HisKA"/>
    <property type="match status" value="1"/>
</dbReference>
<dbReference type="PANTHER" id="PTHR43711:SF26">
    <property type="entry name" value="SENSOR HISTIDINE KINASE RCSC"/>
    <property type="match status" value="1"/>
</dbReference>
<keyword evidence="7" id="KW-1133">Transmembrane helix</keyword>
<dbReference type="SMART" id="SM00387">
    <property type="entry name" value="HATPase_c"/>
    <property type="match status" value="1"/>
</dbReference>
<evidence type="ECO:0000313" key="10">
    <source>
        <dbReference type="Proteomes" id="UP000609849"/>
    </source>
</evidence>
<dbReference type="GO" id="GO:0016301">
    <property type="term" value="F:kinase activity"/>
    <property type="evidence" value="ECO:0007669"/>
    <property type="project" value="UniProtKB-KW"/>
</dbReference>
<dbReference type="Gene3D" id="1.10.287.130">
    <property type="match status" value="1"/>
</dbReference>
<dbReference type="InterPro" id="IPR003661">
    <property type="entry name" value="HisK_dim/P_dom"/>
</dbReference>
<feature type="transmembrane region" description="Helical" evidence="7">
    <location>
        <begin position="7"/>
        <end position="23"/>
    </location>
</feature>
<organism evidence="9 10">
    <name type="scientific">Romboutsia faecis</name>
    <dbReference type="NCBI Taxonomy" id="2764597"/>
    <lineage>
        <taxon>Bacteria</taxon>
        <taxon>Bacillati</taxon>
        <taxon>Bacillota</taxon>
        <taxon>Clostridia</taxon>
        <taxon>Peptostreptococcales</taxon>
        <taxon>Peptostreptococcaceae</taxon>
        <taxon>Romboutsia</taxon>
    </lineage>
</organism>
<dbReference type="SUPFAM" id="SSF47384">
    <property type="entry name" value="Homodimeric domain of signal transducing histidine kinase"/>
    <property type="match status" value="1"/>
</dbReference>
<dbReference type="PANTHER" id="PTHR43711">
    <property type="entry name" value="TWO-COMPONENT HISTIDINE KINASE"/>
    <property type="match status" value="1"/>
</dbReference>
<dbReference type="Proteomes" id="UP000609849">
    <property type="component" value="Unassembled WGS sequence"/>
</dbReference>
<proteinExistence type="predicted"/>
<evidence type="ECO:0000313" key="9">
    <source>
        <dbReference type="EMBL" id="MBC5995425.1"/>
    </source>
</evidence>
<dbReference type="InterPro" id="IPR036890">
    <property type="entry name" value="HATPase_C_sf"/>
</dbReference>
<sequence length="652" mass="74968">MICKRKFSILLLAIIILISFFYINSYSQESKKNVLILCSYNSENKWEHSIVEEVKRNLKNINVKVDFLDSTSSDSDIYNESFMKLLNIKYKNEDIDCILTIDDEALNFARHNLFNKDFFMYKKPIVFVGVNGYISLSSEEENYITGILEYQDNLFFLDTILNLNSDVKNICLLLNNSIYSNMIKKNISHLTKFTSRPFSMCTIESDTFEDIKDKINKLDDSYAIIVCVTYKDFADGEFMNETNIIEEIKKVTDVPIYSKLKTYVEAGAIGGIVNDESKLGKIAAVFLEETINGEHKEMVTPTYSTFNTAIFNFQSLREYNIDPLLLPKNSVIINKGTFDLLVPRYLEIIIWVSILLVILGITTLIYMYSSNKKNSLKDKLLLRKSIEKDEIKTDFIITMSHELRTPLNIIINANKLLNLKVYNDKYEKEFFQKQINLINKNSNRLLRLINNLIDVSKIEVGYVDATFKNENIVDVVEDVTMSVIDLANSYNIEIIFDTEEEEIITAIDRSKIERIMLNLLSNSIKFTNDGGHIYVNLKKAGKDIIIEVKDDGIGMSNDTKDHLFEKFKKAKRYPSLEREHEGSGLGLFIVKGLVGIHNGSINVESEINKGTKFIIKIPQGFVDKENSNQNLMNVPLDYTSKIELSDIYNKDE</sequence>
<keyword evidence="6" id="KW-0902">Two-component regulatory system</keyword>
<evidence type="ECO:0000256" key="5">
    <source>
        <dbReference type="ARBA" id="ARBA00022777"/>
    </source>
</evidence>
<keyword evidence="7" id="KW-0472">Membrane</keyword>
<comment type="caution">
    <text evidence="9">The sequence shown here is derived from an EMBL/GenBank/DDBJ whole genome shotgun (WGS) entry which is preliminary data.</text>
</comment>
<dbReference type="InterPro" id="IPR003594">
    <property type="entry name" value="HATPase_dom"/>
</dbReference>
<feature type="transmembrane region" description="Helical" evidence="7">
    <location>
        <begin position="348"/>
        <end position="369"/>
    </location>
</feature>
<dbReference type="InterPro" id="IPR036097">
    <property type="entry name" value="HisK_dim/P_sf"/>
</dbReference>
<dbReference type="SMART" id="SM00388">
    <property type="entry name" value="HisKA"/>
    <property type="match status" value="1"/>
</dbReference>
<keyword evidence="3" id="KW-0597">Phosphoprotein</keyword>
<evidence type="ECO:0000256" key="4">
    <source>
        <dbReference type="ARBA" id="ARBA00022679"/>
    </source>
</evidence>
<dbReference type="SUPFAM" id="SSF55874">
    <property type="entry name" value="ATPase domain of HSP90 chaperone/DNA topoisomerase II/histidine kinase"/>
    <property type="match status" value="1"/>
</dbReference>
<dbReference type="InterPro" id="IPR004358">
    <property type="entry name" value="Sig_transdc_His_kin-like_C"/>
</dbReference>
<keyword evidence="10" id="KW-1185">Reference proteome</keyword>
<dbReference type="InterPro" id="IPR005467">
    <property type="entry name" value="His_kinase_dom"/>
</dbReference>
<keyword evidence="5 9" id="KW-0418">Kinase</keyword>
<evidence type="ECO:0000256" key="7">
    <source>
        <dbReference type="SAM" id="Phobius"/>
    </source>
</evidence>
<dbReference type="Pfam" id="PF02518">
    <property type="entry name" value="HATPase_c"/>
    <property type="match status" value="1"/>
</dbReference>
<dbReference type="PROSITE" id="PS50109">
    <property type="entry name" value="HIS_KIN"/>
    <property type="match status" value="1"/>
</dbReference>
<dbReference type="InterPro" id="IPR050736">
    <property type="entry name" value="Sensor_HK_Regulatory"/>
</dbReference>
<evidence type="ECO:0000256" key="6">
    <source>
        <dbReference type="ARBA" id="ARBA00023012"/>
    </source>
</evidence>
<dbReference type="Gene3D" id="3.40.50.2300">
    <property type="match status" value="2"/>
</dbReference>
<feature type="domain" description="Histidine kinase" evidence="8">
    <location>
        <begin position="398"/>
        <end position="621"/>
    </location>
</feature>
<evidence type="ECO:0000256" key="2">
    <source>
        <dbReference type="ARBA" id="ARBA00012438"/>
    </source>
</evidence>
<gene>
    <name evidence="9" type="ORF">H8923_01515</name>
</gene>
<dbReference type="EMBL" id="JACRWE010000001">
    <property type="protein sequence ID" value="MBC5995425.1"/>
    <property type="molecule type" value="Genomic_DNA"/>
</dbReference>
<keyword evidence="4" id="KW-0808">Transferase</keyword>
<evidence type="ECO:0000259" key="8">
    <source>
        <dbReference type="PROSITE" id="PS50109"/>
    </source>
</evidence>
<dbReference type="CDD" id="cd00082">
    <property type="entry name" value="HisKA"/>
    <property type="match status" value="1"/>
</dbReference>
<evidence type="ECO:0000256" key="1">
    <source>
        <dbReference type="ARBA" id="ARBA00000085"/>
    </source>
</evidence>
<evidence type="ECO:0000256" key="3">
    <source>
        <dbReference type="ARBA" id="ARBA00022553"/>
    </source>
</evidence>
<dbReference type="RefSeq" id="WP_153971369.1">
    <property type="nucleotide sequence ID" value="NZ_JACRWE010000001.1"/>
</dbReference>
<comment type="catalytic activity">
    <reaction evidence="1">
        <text>ATP + protein L-histidine = ADP + protein N-phospho-L-histidine.</text>
        <dbReference type="EC" id="2.7.13.3"/>
    </reaction>
</comment>
<keyword evidence="7" id="KW-0812">Transmembrane</keyword>
<reference evidence="9 10" key="1">
    <citation type="submission" date="2020-08" db="EMBL/GenBank/DDBJ databases">
        <authorList>
            <person name="Liu C."/>
            <person name="Sun Q."/>
        </authorList>
    </citation>
    <scope>NUCLEOTIDE SEQUENCE [LARGE SCALE GENOMIC DNA]</scope>
    <source>
        <strain evidence="9 10">NSJ-18</strain>
    </source>
</reference>
<name>A0ABR7JKH7_9FIRM</name>
<accession>A0ABR7JKH7</accession>
<dbReference type="PRINTS" id="PR00344">
    <property type="entry name" value="BCTRLSENSOR"/>
</dbReference>
<protein>
    <recommendedName>
        <fullName evidence="2">histidine kinase</fullName>
        <ecNumber evidence="2">2.7.13.3</ecNumber>
    </recommendedName>
</protein>
<dbReference type="EC" id="2.7.13.3" evidence="2"/>
<dbReference type="Gene3D" id="3.30.565.10">
    <property type="entry name" value="Histidine kinase-like ATPase, C-terminal domain"/>
    <property type="match status" value="1"/>
</dbReference>